<dbReference type="NCBIfam" id="TIGR00099">
    <property type="entry name" value="Cof-subfamily"/>
    <property type="match status" value="1"/>
</dbReference>
<name>A0A6A0BC30_9LACT</name>
<dbReference type="InterPro" id="IPR036412">
    <property type="entry name" value="HAD-like_sf"/>
</dbReference>
<dbReference type="InterPro" id="IPR023214">
    <property type="entry name" value="HAD_sf"/>
</dbReference>
<dbReference type="GO" id="GO:0016791">
    <property type="term" value="F:phosphatase activity"/>
    <property type="evidence" value="ECO:0007669"/>
    <property type="project" value="TreeGrafter"/>
</dbReference>
<dbReference type="Pfam" id="PF08282">
    <property type="entry name" value="Hydrolase_3"/>
    <property type="match status" value="1"/>
</dbReference>
<sequence length="290" mass="31041">MIKLIASDMDGTLLNENMEISAENIAAIKKVQAAGIEFVVATGRSIEEARPILTHAGITCPFITSNGAQIFNESAQNLFTVGIERAKLALAIPIFRKYGIYFEIFTDHGGFTESLDKRVASVAHWLKSTSPNLTETDAFNIAKGHMNTLPITAVSHFTEVVENPELTVLKIFAMGQIGESSLELAKAALSEISGITVTSSGSNNIEVNHIEAQKGQSLAKIAKKFEISLANVVALGDNFNDVSMLKAAGIGIAMGNAENDVKASANFVTLANTEHGVAHAIDKILTKEWQ</sequence>
<dbReference type="CDD" id="cd07516">
    <property type="entry name" value="HAD_Pase"/>
    <property type="match status" value="1"/>
</dbReference>
<dbReference type="PROSITE" id="PS01229">
    <property type="entry name" value="COF_2"/>
    <property type="match status" value="1"/>
</dbReference>
<gene>
    <name evidence="1" type="ORF">Hs30E_14430</name>
</gene>
<dbReference type="InterPro" id="IPR000150">
    <property type="entry name" value="Cof"/>
</dbReference>
<protein>
    <submittedName>
        <fullName evidence="1">Haloacid dehalogenase</fullName>
    </submittedName>
</protein>
<keyword evidence="2" id="KW-1185">Reference proteome</keyword>
<dbReference type="AlphaFoldDB" id="A0A6A0BC30"/>
<dbReference type="PANTHER" id="PTHR10000">
    <property type="entry name" value="PHOSPHOSERINE PHOSPHATASE"/>
    <property type="match status" value="1"/>
</dbReference>
<evidence type="ECO:0000313" key="1">
    <source>
        <dbReference type="EMBL" id="GFH42892.1"/>
    </source>
</evidence>
<dbReference type="PANTHER" id="PTHR10000:SF55">
    <property type="entry name" value="5-AMINO-6-(5-PHOSPHO-D-RIBITYLAMINO)URACIL PHOSPHATASE YCSE"/>
    <property type="match status" value="1"/>
</dbReference>
<dbReference type="SUPFAM" id="SSF56784">
    <property type="entry name" value="HAD-like"/>
    <property type="match status" value="1"/>
</dbReference>
<dbReference type="Gene3D" id="3.30.1240.10">
    <property type="match status" value="1"/>
</dbReference>
<dbReference type="SFLD" id="SFLDG01140">
    <property type="entry name" value="C2.B:_Phosphomannomutase_and_P"/>
    <property type="match status" value="1"/>
</dbReference>
<dbReference type="EMBL" id="BLLI01000045">
    <property type="protein sequence ID" value="GFH42892.1"/>
    <property type="molecule type" value="Genomic_DNA"/>
</dbReference>
<evidence type="ECO:0000313" key="2">
    <source>
        <dbReference type="Proteomes" id="UP000480303"/>
    </source>
</evidence>
<dbReference type="GO" id="GO:0005829">
    <property type="term" value="C:cytosol"/>
    <property type="evidence" value="ECO:0007669"/>
    <property type="project" value="TreeGrafter"/>
</dbReference>
<dbReference type="Gene3D" id="3.40.50.1000">
    <property type="entry name" value="HAD superfamily/HAD-like"/>
    <property type="match status" value="1"/>
</dbReference>
<organism evidence="1 2">
    <name type="scientific">Pseudolactococcus hodotermopsidis</name>
    <dbReference type="NCBI Taxonomy" id="2709157"/>
    <lineage>
        <taxon>Bacteria</taxon>
        <taxon>Bacillati</taxon>
        <taxon>Bacillota</taxon>
        <taxon>Bacilli</taxon>
        <taxon>Lactobacillales</taxon>
        <taxon>Streptococcaceae</taxon>
        <taxon>Pseudolactococcus</taxon>
    </lineage>
</organism>
<dbReference type="RefSeq" id="WP_172209296.1">
    <property type="nucleotide sequence ID" value="NZ_BLLI01000045.1"/>
</dbReference>
<dbReference type="GO" id="GO:0000287">
    <property type="term" value="F:magnesium ion binding"/>
    <property type="evidence" value="ECO:0007669"/>
    <property type="project" value="TreeGrafter"/>
</dbReference>
<dbReference type="PRINTS" id="PR00119">
    <property type="entry name" value="CATATPASE"/>
</dbReference>
<dbReference type="PROSITE" id="PS01228">
    <property type="entry name" value="COF_1"/>
    <property type="match status" value="1"/>
</dbReference>
<dbReference type="SFLD" id="SFLDG01144">
    <property type="entry name" value="C2.B.4:_PGP_Like"/>
    <property type="match status" value="1"/>
</dbReference>
<dbReference type="NCBIfam" id="TIGR01484">
    <property type="entry name" value="HAD-SF-IIB"/>
    <property type="match status" value="1"/>
</dbReference>
<dbReference type="InterPro" id="IPR006379">
    <property type="entry name" value="HAD-SF_hydro_IIB"/>
</dbReference>
<dbReference type="Proteomes" id="UP000480303">
    <property type="component" value="Unassembled WGS sequence"/>
</dbReference>
<comment type="caution">
    <text evidence="1">The sequence shown here is derived from an EMBL/GenBank/DDBJ whole genome shotgun (WGS) entry which is preliminary data.</text>
</comment>
<accession>A0A6A0BC30</accession>
<proteinExistence type="predicted"/>
<dbReference type="SFLD" id="SFLDS00003">
    <property type="entry name" value="Haloacid_Dehalogenase"/>
    <property type="match status" value="1"/>
</dbReference>
<reference evidence="1 2" key="1">
    <citation type="submission" date="2020-02" db="EMBL/GenBank/DDBJ databases">
        <title>Draft genome sequence of Lactococcus sp. Hs30E4-3.</title>
        <authorList>
            <person name="Noda S."/>
            <person name="Yuki M."/>
            <person name="Ohkuma M."/>
        </authorList>
    </citation>
    <scope>NUCLEOTIDE SEQUENCE [LARGE SCALE GENOMIC DNA]</scope>
    <source>
        <strain evidence="1 2">Hs30E4-3</strain>
    </source>
</reference>